<dbReference type="Gene3D" id="3.40.50.1110">
    <property type="entry name" value="SGNH hydrolase"/>
    <property type="match status" value="1"/>
</dbReference>
<keyword evidence="3" id="KW-1185">Reference proteome</keyword>
<dbReference type="PANTHER" id="PTHR30383:SF5">
    <property type="entry name" value="SGNH HYDROLASE-TYPE ESTERASE DOMAIN-CONTAINING PROTEIN"/>
    <property type="match status" value="1"/>
</dbReference>
<dbReference type="CDD" id="cd01834">
    <property type="entry name" value="SGNH_hydrolase_like_2"/>
    <property type="match status" value="1"/>
</dbReference>
<dbReference type="SUPFAM" id="SSF52266">
    <property type="entry name" value="SGNH hydrolase"/>
    <property type="match status" value="1"/>
</dbReference>
<dbReference type="AlphaFoldDB" id="A0A2T2YKZ2"/>
<dbReference type="InterPro" id="IPR036514">
    <property type="entry name" value="SGNH_hydro_sf"/>
</dbReference>
<dbReference type="Proteomes" id="UP000240357">
    <property type="component" value="Unassembled WGS sequence"/>
</dbReference>
<gene>
    <name evidence="2" type="ORF">AHMF7605_23095</name>
</gene>
<dbReference type="PANTHER" id="PTHR30383">
    <property type="entry name" value="THIOESTERASE 1/PROTEASE 1/LYSOPHOSPHOLIPASE L1"/>
    <property type="match status" value="1"/>
</dbReference>
<proteinExistence type="predicted"/>
<evidence type="ECO:0000259" key="1">
    <source>
        <dbReference type="Pfam" id="PF13472"/>
    </source>
</evidence>
<feature type="domain" description="SGNH hydrolase-type esterase" evidence="1">
    <location>
        <begin position="32"/>
        <end position="220"/>
    </location>
</feature>
<reference evidence="2 3" key="1">
    <citation type="submission" date="2018-03" db="EMBL/GenBank/DDBJ databases">
        <title>Adhaeribacter sp. HMF7605 Genome sequencing and assembly.</title>
        <authorList>
            <person name="Kang H."/>
            <person name="Kang J."/>
            <person name="Cha I."/>
            <person name="Kim H."/>
            <person name="Joh K."/>
        </authorList>
    </citation>
    <scope>NUCLEOTIDE SEQUENCE [LARGE SCALE GENOMIC DNA]</scope>
    <source>
        <strain evidence="2 3">HMF7605</strain>
    </source>
</reference>
<dbReference type="Pfam" id="PF13472">
    <property type="entry name" value="Lipase_GDSL_2"/>
    <property type="match status" value="1"/>
</dbReference>
<sequence length="230" mass="25104">MKQTRFLALISFFVIGLLLAFIPAPKTKTVVFFGDSITQAAVKPGGYIDVLNQELTKSGKSSRFNLVGAGISGNKVPDLQKRLATDVLAKKPDLVFIYIGINDVWHFTHPCCKDKAGGTPVGQYETGLKDIINQIKATGAKVVLCTPSVIGEKPDGSNAEDAMLEQYATISRKVARETKVKLCDLRTAFLKHLKEQNTENAEQGILTTDRVHLNAAGNRLVAEQMLAYLK</sequence>
<accession>A0A2T2YKZ2</accession>
<organism evidence="2 3">
    <name type="scientific">Adhaeribacter arboris</name>
    <dbReference type="NCBI Taxonomy" id="2072846"/>
    <lineage>
        <taxon>Bacteria</taxon>
        <taxon>Pseudomonadati</taxon>
        <taxon>Bacteroidota</taxon>
        <taxon>Cytophagia</taxon>
        <taxon>Cytophagales</taxon>
        <taxon>Hymenobacteraceae</taxon>
        <taxon>Adhaeribacter</taxon>
    </lineage>
</organism>
<evidence type="ECO:0000313" key="3">
    <source>
        <dbReference type="Proteomes" id="UP000240357"/>
    </source>
</evidence>
<comment type="caution">
    <text evidence="2">The sequence shown here is derived from an EMBL/GenBank/DDBJ whole genome shotgun (WGS) entry which is preliminary data.</text>
</comment>
<dbReference type="InterPro" id="IPR051532">
    <property type="entry name" value="Ester_Hydrolysis_Enzymes"/>
</dbReference>
<protein>
    <submittedName>
        <fullName evidence="2">G-D-S-L family lipolytic protein</fullName>
    </submittedName>
</protein>
<evidence type="ECO:0000313" key="2">
    <source>
        <dbReference type="EMBL" id="PSR56183.1"/>
    </source>
</evidence>
<dbReference type="GO" id="GO:0004622">
    <property type="term" value="F:phosphatidylcholine lysophospholipase activity"/>
    <property type="evidence" value="ECO:0007669"/>
    <property type="project" value="TreeGrafter"/>
</dbReference>
<dbReference type="InterPro" id="IPR013830">
    <property type="entry name" value="SGNH_hydro"/>
</dbReference>
<dbReference type="OrthoDB" id="9796689at2"/>
<dbReference type="EMBL" id="PYFT01000001">
    <property type="protein sequence ID" value="PSR56183.1"/>
    <property type="molecule type" value="Genomic_DNA"/>
</dbReference>
<dbReference type="RefSeq" id="WP_106932361.1">
    <property type="nucleotide sequence ID" value="NZ_PYFT01000001.1"/>
</dbReference>
<name>A0A2T2YKZ2_9BACT</name>